<proteinExistence type="predicted"/>
<sequence length="109" mass="11900">MTLAERIRAARAMWQPILIQTRLALLCVMPSAAYEARADGLRVTVTLLSTGECAVYTLTRDEEGRLRLPGFAGYWLDLSTALRDLALLAAFEGQPADLSHLAPELEVAA</sequence>
<keyword evidence="1" id="KW-0614">Plasmid</keyword>
<dbReference type="RefSeq" id="WP_339098246.1">
    <property type="nucleotide sequence ID" value="NZ_CP149785.1"/>
</dbReference>
<name>A0AAU6Q8P8_9DEIO</name>
<protein>
    <submittedName>
        <fullName evidence="1">Uncharacterized protein</fullName>
    </submittedName>
</protein>
<reference evidence="1" key="1">
    <citation type="submission" date="2024-03" db="EMBL/GenBank/DDBJ databases">
        <title>Deinococcus weizhi sp. nov., isolated from human skin.</title>
        <authorList>
            <person name="Wei Z."/>
            <person name="Tian F."/>
            <person name="Yang C."/>
            <person name="Xin L.T."/>
            <person name="Wen Z.J."/>
            <person name="Lan K.C."/>
            <person name="Yu L."/>
            <person name="Zhe W."/>
            <person name="Dan F.D."/>
            <person name="Jun W."/>
            <person name="Rui Z."/>
            <person name="Yong X.J."/>
            <person name="Ting Y."/>
            <person name="Wei X."/>
            <person name="Xu Z.G."/>
            <person name="Xin Z."/>
            <person name="Dong F.G."/>
            <person name="Ni X.M."/>
            <person name="Zheng M.G."/>
            <person name="Chun Y."/>
            <person name="Qian W.X."/>
        </authorList>
    </citation>
    <scope>NUCLEOTIDE SEQUENCE</scope>
    <source>
        <strain evidence="1">VB142</strain>
        <plasmid evidence="1">p2</plasmid>
    </source>
</reference>
<organism evidence="1">
    <name type="scientific">Deinococcus sp. VB142</name>
    <dbReference type="NCBI Taxonomy" id="3112952"/>
    <lineage>
        <taxon>Bacteria</taxon>
        <taxon>Thermotogati</taxon>
        <taxon>Deinococcota</taxon>
        <taxon>Deinococci</taxon>
        <taxon>Deinococcales</taxon>
        <taxon>Deinococcaceae</taxon>
        <taxon>Deinococcus</taxon>
    </lineage>
</organism>
<dbReference type="EMBL" id="CP149785">
    <property type="protein sequence ID" value="WYF46746.1"/>
    <property type="molecule type" value="Genomic_DNA"/>
</dbReference>
<accession>A0AAU6Q8P8</accession>
<gene>
    <name evidence="1" type="ORF">WDJ50_18455</name>
</gene>
<evidence type="ECO:0000313" key="1">
    <source>
        <dbReference type="EMBL" id="WYF46746.1"/>
    </source>
</evidence>
<geneLocation type="plasmid" evidence="1">
    <name>p2</name>
</geneLocation>
<dbReference type="AlphaFoldDB" id="A0AAU6Q8P8"/>